<dbReference type="InterPro" id="IPR050628">
    <property type="entry name" value="SNF2_RAD54_helicase_TF"/>
</dbReference>
<keyword evidence="1" id="KW-0547">Nucleotide-binding</keyword>
<dbReference type="PANTHER" id="PTHR45626">
    <property type="entry name" value="TRANSCRIPTION TERMINATION FACTOR 2-RELATED"/>
    <property type="match status" value="1"/>
</dbReference>
<evidence type="ECO:0000256" key="3">
    <source>
        <dbReference type="ARBA" id="ARBA00022840"/>
    </source>
</evidence>
<keyword evidence="3" id="KW-0067">ATP-binding</keyword>
<reference evidence="6" key="1">
    <citation type="submission" date="2023-06" db="EMBL/GenBank/DDBJ databases">
        <title>Genome-scale phylogeny and comparative genomics of the fungal order Sordariales.</title>
        <authorList>
            <consortium name="Lawrence Berkeley National Laboratory"/>
            <person name="Hensen N."/>
            <person name="Bonometti L."/>
            <person name="Westerberg I."/>
            <person name="Brannstrom I.O."/>
            <person name="Guillou S."/>
            <person name="Cros-Aarteil S."/>
            <person name="Calhoun S."/>
            <person name="Haridas S."/>
            <person name="Kuo A."/>
            <person name="Mondo S."/>
            <person name="Pangilinan J."/>
            <person name="Riley R."/>
            <person name="Labutti K."/>
            <person name="Andreopoulos B."/>
            <person name="Lipzen A."/>
            <person name="Chen C."/>
            <person name="Yanf M."/>
            <person name="Daum C."/>
            <person name="Ng V."/>
            <person name="Clum A."/>
            <person name="Steindorff A."/>
            <person name="Ohm R."/>
            <person name="Martin F."/>
            <person name="Silar P."/>
            <person name="Natvig D."/>
            <person name="Lalanne C."/>
            <person name="Gautier V."/>
            <person name="Ament-Velasquez S.L."/>
            <person name="Kruys A."/>
            <person name="Hutchinson M.I."/>
            <person name="Powell A.J."/>
            <person name="Barry K."/>
            <person name="Miller A.N."/>
            <person name="Grigoriev I.V."/>
            <person name="Debuchy R."/>
            <person name="Gladieux P."/>
            <person name="Thoren M.H."/>
            <person name="Johannesson H."/>
        </authorList>
    </citation>
    <scope>NUCLEOTIDE SEQUENCE</scope>
    <source>
        <strain evidence="6">PSN4</strain>
    </source>
</reference>
<feature type="region of interest" description="Disordered" evidence="4">
    <location>
        <begin position="780"/>
        <end position="833"/>
    </location>
</feature>
<dbReference type="Pfam" id="PF00271">
    <property type="entry name" value="Helicase_C"/>
    <property type="match status" value="1"/>
</dbReference>
<dbReference type="SMART" id="SM00490">
    <property type="entry name" value="HELICc"/>
    <property type="match status" value="1"/>
</dbReference>
<accession>A0AAJ0F7X3</accession>
<evidence type="ECO:0000313" key="7">
    <source>
        <dbReference type="Proteomes" id="UP001239445"/>
    </source>
</evidence>
<proteinExistence type="predicted"/>
<dbReference type="InterPro" id="IPR038718">
    <property type="entry name" value="SNF2-like_sf"/>
</dbReference>
<dbReference type="EMBL" id="MU839830">
    <property type="protein sequence ID" value="KAK1757332.1"/>
    <property type="molecule type" value="Genomic_DNA"/>
</dbReference>
<evidence type="ECO:0000256" key="2">
    <source>
        <dbReference type="ARBA" id="ARBA00022801"/>
    </source>
</evidence>
<organism evidence="6 7">
    <name type="scientific">Echria macrotheca</name>
    <dbReference type="NCBI Taxonomy" id="438768"/>
    <lineage>
        <taxon>Eukaryota</taxon>
        <taxon>Fungi</taxon>
        <taxon>Dikarya</taxon>
        <taxon>Ascomycota</taxon>
        <taxon>Pezizomycotina</taxon>
        <taxon>Sordariomycetes</taxon>
        <taxon>Sordariomycetidae</taxon>
        <taxon>Sordariales</taxon>
        <taxon>Schizotheciaceae</taxon>
        <taxon>Echria</taxon>
    </lineage>
</organism>
<dbReference type="AlphaFoldDB" id="A0AAJ0F7X3"/>
<dbReference type="GO" id="GO:0008094">
    <property type="term" value="F:ATP-dependent activity, acting on DNA"/>
    <property type="evidence" value="ECO:0007669"/>
    <property type="project" value="TreeGrafter"/>
</dbReference>
<dbReference type="Gene3D" id="3.40.50.300">
    <property type="entry name" value="P-loop containing nucleotide triphosphate hydrolases"/>
    <property type="match status" value="1"/>
</dbReference>
<dbReference type="Pfam" id="PF00176">
    <property type="entry name" value="SNF2-rel_dom"/>
    <property type="match status" value="1"/>
</dbReference>
<gene>
    <name evidence="6" type="ORF">QBC47DRAFT_154140</name>
</gene>
<dbReference type="GO" id="GO:0006281">
    <property type="term" value="P:DNA repair"/>
    <property type="evidence" value="ECO:0007669"/>
    <property type="project" value="TreeGrafter"/>
</dbReference>
<evidence type="ECO:0000256" key="4">
    <source>
        <dbReference type="SAM" id="MobiDB-lite"/>
    </source>
</evidence>
<evidence type="ECO:0000259" key="5">
    <source>
        <dbReference type="PROSITE" id="PS51194"/>
    </source>
</evidence>
<dbReference type="PANTHER" id="PTHR45626:SF51">
    <property type="entry name" value="SNF2-RELATED DOMAIN-CONTAINING PROTEIN"/>
    <property type="match status" value="1"/>
</dbReference>
<dbReference type="InterPro" id="IPR049730">
    <property type="entry name" value="SNF2/RAD54-like_C"/>
</dbReference>
<protein>
    <submittedName>
        <fullName evidence="6">DNA repair protein rad8</fullName>
    </submittedName>
</protein>
<dbReference type="GO" id="GO:0016787">
    <property type="term" value="F:hydrolase activity"/>
    <property type="evidence" value="ECO:0007669"/>
    <property type="project" value="UniProtKB-KW"/>
</dbReference>
<dbReference type="InterPro" id="IPR027417">
    <property type="entry name" value="P-loop_NTPase"/>
</dbReference>
<dbReference type="InterPro" id="IPR001650">
    <property type="entry name" value="Helicase_C-like"/>
</dbReference>
<dbReference type="SUPFAM" id="SSF52540">
    <property type="entry name" value="P-loop containing nucleoside triphosphate hydrolases"/>
    <property type="match status" value="2"/>
</dbReference>
<evidence type="ECO:0000256" key="1">
    <source>
        <dbReference type="ARBA" id="ARBA00022741"/>
    </source>
</evidence>
<dbReference type="GO" id="GO:0005524">
    <property type="term" value="F:ATP binding"/>
    <property type="evidence" value="ECO:0007669"/>
    <property type="project" value="UniProtKB-KW"/>
</dbReference>
<dbReference type="SMART" id="SM00487">
    <property type="entry name" value="DEXDc"/>
    <property type="match status" value="1"/>
</dbReference>
<dbReference type="InterPro" id="IPR000330">
    <property type="entry name" value="SNF2_N"/>
</dbReference>
<dbReference type="GO" id="GO:0005634">
    <property type="term" value="C:nucleus"/>
    <property type="evidence" value="ECO:0007669"/>
    <property type="project" value="TreeGrafter"/>
</dbReference>
<sequence length="1098" mass="123292">MNMAEPPFIHSKYIAAGCLVVKESRSGVPEELQQWRWLQAAPDHDNLPVELPRCIGLLRNEWIQLCIRTSLNNPALAVVRVYVLPDDIDNCAVPRNGVQLRAVRHRLMKRLDYSKSTWHGEVGYSQPTPARFAQPDPTADAAEDPWNQSGQSLLHMFNSIPSPDPNPSLVDDFYAHDAMCNLLESRVLGLKTSLYPHQRRSAALMLQRELAPQRMADPRLDEVLDQNGTVWYYDSVNSTVLREPRYYDGPTGGILAEDMGSGKTLICIALILATRDLPSRVPDMCEIETPTVTRIRTLADMAAACITRNAVPWRSSIEGGPGLPEYGNCMAAIRRNRGYYFLRPDINRRASVRQQMLQQFPDKKIYLSHANVIIVPPNLVEQWENEITKHTTGLKERTVIARYGIPPVAELIDCDIVLLSSSLLEHLFRSRGPGYRDNPLSQVLFKRCIVDEGHKLGNSTLGYQSDLHLAINELQIMSRWVVTGTPSKGLYSVDGPDHLTKQWTAELEKEDLKRLGSLASLYLQVRPWANTKLDSGDSPADWNAYILPQRKTEPVLAAHRAERLKRTLEIMMIRHNKTEIGNLLPTVNESYVYLDGSYQDILVLNLFSMMIIFNSVESQRTDQDFLFHPRQRKALMELTSNLRQSSFFGGSFFSPAEITKAVDTAETFLQEGKVEISTEDETLLREAIKFGRLAERNSIKQCANLFREVPVYLSRFPFGAGKEWSLDLKGGDPVLTDSRLVLELQKFLHQWESDAALEVVFRSGQLARRGETVRAACIEAEAPDDGPTANQSTKLAGNTGLGQDHNGSGKRRPKMAGPEGLARNVSSSEHDPSGTIADCLSATQLISTTSAKLSYMVDQIMKYQSEEQIIVFYENDNVAYYLAGVLEMLQVHHLIYAKGLSIDRRARYVSTFNNSTKFRVLLMDITLAAFGLDMRSASRIYFLNPVLNPQIEAQAIGRARRIGQNKPVTVETLVLRGTIEEKVVQRRGEMSQAEQWKCRSLLDDRPIYEWVRNARILPLPGGEHGEGLGGPEQMAPLKTPQWIFGRGFGRAVHPDQDLVVGAPEPLRAAAKRMAAEMTDLDLADIVDRPKKKAVNFSA</sequence>
<dbReference type="InterPro" id="IPR014001">
    <property type="entry name" value="Helicase_ATP-bd"/>
</dbReference>
<dbReference type="Gene3D" id="3.40.50.10810">
    <property type="entry name" value="Tandem AAA-ATPase domain"/>
    <property type="match status" value="2"/>
</dbReference>
<feature type="domain" description="Helicase C-terminal" evidence="5">
    <location>
        <begin position="856"/>
        <end position="1015"/>
    </location>
</feature>
<evidence type="ECO:0000313" key="6">
    <source>
        <dbReference type="EMBL" id="KAK1757332.1"/>
    </source>
</evidence>
<dbReference type="Proteomes" id="UP001239445">
    <property type="component" value="Unassembled WGS sequence"/>
</dbReference>
<keyword evidence="7" id="KW-1185">Reference proteome</keyword>
<keyword evidence="2" id="KW-0378">Hydrolase</keyword>
<name>A0AAJ0F7X3_9PEZI</name>
<dbReference type="CDD" id="cd18793">
    <property type="entry name" value="SF2_C_SNF"/>
    <property type="match status" value="1"/>
</dbReference>
<comment type="caution">
    <text evidence="6">The sequence shown here is derived from an EMBL/GenBank/DDBJ whole genome shotgun (WGS) entry which is preliminary data.</text>
</comment>
<dbReference type="PROSITE" id="PS51194">
    <property type="entry name" value="HELICASE_CTER"/>
    <property type="match status" value="1"/>
</dbReference>